<sequence length="612" mass="70652">MLLLGILPIINGQSAGLFSANKRILDLIQKPMIETMDPCKDFKYYAKGEKTKLTSRFEAHEMMNPKFMALFEQLKYRTLEPGSLEEKVLRLYNACQVAMEREEVINYWEAVQQNVSLSVEGFHWLVTLGQLRRYGMGLVLQMSPEFDHQSGKYMLMLGAYRFITRERYAVWGDVDWLTRQLGVNRTQAKSLYKDMTLLQDGLLGLNSMERYNRRRMTLDELKTKHGIPMEKYLEIVLGRPLTPDYEVLVDNLNFLVALNRVMTSQSPVAVATYLMGLFVRFMEVLSLEINNPRDYEFVCVNMVRNAMRSASYLLYEEHVLGAAKVQEFETEVQRVFKAIKAQFDQRLEANRLNLSIPHILSLQEILNSITVNVGSMPIKDGGRRQYLTRLYADFQNDDDLATIRLKALEKQSRLGLEKEHNLKFVDSYTDIAGRDPPEAVPIHPILTGNATAIIVPLSILAEPFFTIRGHDIFKMSLLGYLLANEVLTALFPYPKLPHSGCQKYNELLGLLDNRQLYRDRSPCISPNECEMSNWREISLVLLNIVYDAYFSAGSTFNQTQLEDLTNKSLKQLFFIDFVQNTDWTYFMDSYDTDKRSDILEPFAEAFNCPKIL</sequence>
<accession>A0A6P4I1R8</accession>
<organism evidence="4 5">
    <name type="scientific">Drosophila kikkawai</name>
    <name type="common">Fruit fly</name>
    <dbReference type="NCBI Taxonomy" id="30033"/>
    <lineage>
        <taxon>Eukaryota</taxon>
        <taxon>Metazoa</taxon>
        <taxon>Ecdysozoa</taxon>
        <taxon>Arthropoda</taxon>
        <taxon>Hexapoda</taxon>
        <taxon>Insecta</taxon>
        <taxon>Pterygota</taxon>
        <taxon>Neoptera</taxon>
        <taxon>Endopterygota</taxon>
        <taxon>Diptera</taxon>
        <taxon>Brachycera</taxon>
        <taxon>Muscomorpha</taxon>
        <taxon>Ephydroidea</taxon>
        <taxon>Drosophilidae</taxon>
        <taxon>Drosophila</taxon>
        <taxon>Sophophora</taxon>
    </lineage>
</organism>
<dbReference type="InterPro" id="IPR042089">
    <property type="entry name" value="Peptidase_M13_dom_2"/>
</dbReference>
<evidence type="ECO:0000313" key="5">
    <source>
        <dbReference type="RefSeq" id="XP_017022045.2"/>
    </source>
</evidence>
<dbReference type="GeneID" id="108074483"/>
<dbReference type="OrthoDB" id="7857627at2759"/>
<dbReference type="Gene3D" id="3.40.390.10">
    <property type="entry name" value="Collagenase (Catalytic Domain)"/>
    <property type="match status" value="1"/>
</dbReference>
<dbReference type="Gene3D" id="1.10.1380.10">
    <property type="entry name" value="Neutral endopeptidase , domain2"/>
    <property type="match status" value="1"/>
</dbReference>
<evidence type="ECO:0000256" key="2">
    <source>
        <dbReference type="ARBA" id="ARBA00007357"/>
    </source>
</evidence>
<comment type="similarity">
    <text evidence="2">Belongs to the peptidase M13 family.</text>
</comment>
<keyword evidence="4" id="KW-1185">Reference proteome</keyword>
<reference evidence="4" key="1">
    <citation type="submission" date="2025-05" db="UniProtKB">
        <authorList>
            <consortium name="RefSeq"/>
        </authorList>
    </citation>
    <scope>NUCLEOTIDE SEQUENCE [LARGE SCALE GENOMIC DNA]</scope>
    <source>
        <strain evidence="4">14028-0561.14</strain>
    </source>
</reference>
<dbReference type="GO" id="GO:0004222">
    <property type="term" value="F:metalloendopeptidase activity"/>
    <property type="evidence" value="ECO:0007669"/>
    <property type="project" value="InterPro"/>
</dbReference>
<evidence type="ECO:0000313" key="4">
    <source>
        <dbReference type="Proteomes" id="UP001652661"/>
    </source>
</evidence>
<dbReference type="Pfam" id="PF05649">
    <property type="entry name" value="Peptidase_M13_N"/>
    <property type="match status" value="1"/>
</dbReference>
<dbReference type="Proteomes" id="UP001652661">
    <property type="component" value="Chromosome 2L"/>
</dbReference>
<proteinExistence type="inferred from homology"/>
<reference evidence="5" key="2">
    <citation type="submission" date="2025-08" db="UniProtKB">
        <authorList>
            <consortium name="RefSeq"/>
        </authorList>
    </citation>
    <scope>IDENTIFICATION</scope>
    <source>
        <strain evidence="5">14028-0561.14</strain>
        <tissue evidence="5">Whole fly</tissue>
    </source>
</reference>
<evidence type="ECO:0000259" key="3">
    <source>
        <dbReference type="Pfam" id="PF05649"/>
    </source>
</evidence>
<dbReference type="InterPro" id="IPR024079">
    <property type="entry name" value="MetalloPept_cat_dom_sf"/>
</dbReference>
<dbReference type="InterPro" id="IPR008753">
    <property type="entry name" value="Peptidase_M13_N"/>
</dbReference>
<evidence type="ECO:0000256" key="1">
    <source>
        <dbReference type="ARBA" id="ARBA00004401"/>
    </source>
</evidence>
<dbReference type="InterPro" id="IPR000718">
    <property type="entry name" value="Peptidase_M13"/>
</dbReference>
<name>A0A6P4I1R8_DROKI</name>
<dbReference type="SUPFAM" id="SSF55486">
    <property type="entry name" value="Metalloproteases ('zincins'), catalytic domain"/>
    <property type="match status" value="1"/>
</dbReference>
<dbReference type="RefSeq" id="XP_017022045.2">
    <property type="nucleotide sequence ID" value="XM_017166556.2"/>
</dbReference>
<dbReference type="GO" id="GO:0005886">
    <property type="term" value="C:plasma membrane"/>
    <property type="evidence" value="ECO:0007669"/>
    <property type="project" value="UniProtKB-SubCell"/>
</dbReference>
<feature type="domain" description="Peptidase M13 N-terminal" evidence="3">
    <location>
        <begin position="38"/>
        <end position="350"/>
    </location>
</feature>
<dbReference type="GO" id="GO:0006508">
    <property type="term" value="P:proteolysis"/>
    <property type="evidence" value="ECO:0007669"/>
    <property type="project" value="InterPro"/>
</dbReference>
<dbReference type="PROSITE" id="PS51885">
    <property type="entry name" value="NEPRILYSIN"/>
    <property type="match status" value="1"/>
</dbReference>
<dbReference type="AlphaFoldDB" id="A0A6P4I1R8"/>
<protein>
    <recommendedName>
        <fullName evidence="3">Peptidase M13 N-terminal domain-containing protein</fullName>
    </recommendedName>
</protein>
<gene>
    <name evidence="5" type="primary">LOC108074483</name>
</gene>
<comment type="subcellular location">
    <subcellularLocation>
        <location evidence="1">Cell membrane</location>
        <topology evidence="1">Single-pass type II membrane protein</topology>
    </subcellularLocation>
</comment>